<evidence type="ECO:0000313" key="1">
    <source>
        <dbReference type="EMBL" id="CAG8710135.1"/>
    </source>
</evidence>
<protein>
    <submittedName>
        <fullName evidence="1">24715_t:CDS:1</fullName>
    </submittedName>
</protein>
<dbReference type="Proteomes" id="UP000789405">
    <property type="component" value="Unassembled WGS sequence"/>
</dbReference>
<proteinExistence type="predicted"/>
<gene>
    <name evidence="1" type="ORF">DERYTH_LOCUS13528</name>
</gene>
<dbReference type="EMBL" id="CAJVPY010009563">
    <property type="protein sequence ID" value="CAG8710135.1"/>
    <property type="molecule type" value="Genomic_DNA"/>
</dbReference>
<reference evidence="1" key="1">
    <citation type="submission" date="2021-06" db="EMBL/GenBank/DDBJ databases">
        <authorList>
            <person name="Kallberg Y."/>
            <person name="Tangrot J."/>
            <person name="Rosling A."/>
        </authorList>
    </citation>
    <scope>NUCLEOTIDE SEQUENCE</scope>
    <source>
        <strain evidence="1">MA453B</strain>
    </source>
</reference>
<keyword evidence="2" id="KW-1185">Reference proteome</keyword>
<sequence length="87" mass="10280">MARNSNLTDLSIIATQLKAEIQDELTNLMSKWQIRSNTKWIEEGKRSTRYFFNRFKQKHQSSATSKIKIPDNPMINNPLEKFLKHKT</sequence>
<comment type="caution">
    <text evidence="1">The sequence shown here is derived from an EMBL/GenBank/DDBJ whole genome shotgun (WGS) entry which is preliminary data.</text>
</comment>
<accession>A0A9N9N7V5</accession>
<organism evidence="1 2">
    <name type="scientific">Dentiscutata erythropus</name>
    <dbReference type="NCBI Taxonomy" id="1348616"/>
    <lineage>
        <taxon>Eukaryota</taxon>
        <taxon>Fungi</taxon>
        <taxon>Fungi incertae sedis</taxon>
        <taxon>Mucoromycota</taxon>
        <taxon>Glomeromycotina</taxon>
        <taxon>Glomeromycetes</taxon>
        <taxon>Diversisporales</taxon>
        <taxon>Gigasporaceae</taxon>
        <taxon>Dentiscutata</taxon>
    </lineage>
</organism>
<dbReference type="OrthoDB" id="2282763at2759"/>
<evidence type="ECO:0000313" key="2">
    <source>
        <dbReference type="Proteomes" id="UP000789405"/>
    </source>
</evidence>
<dbReference type="AlphaFoldDB" id="A0A9N9N7V5"/>
<name>A0A9N9N7V5_9GLOM</name>